<dbReference type="HOGENOM" id="CLU_937947_0_0_1"/>
<accession>U5D9G7</accession>
<feature type="compositionally biased region" description="Basic residues" evidence="1">
    <location>
        <begin position="77"/>
        <end position="88"/>
    </location>
</feature>
<feature type="region of interest" description="Disordered" evidence="1">
    <location>
        <begin position="127"/>
        <end position="161"/>
    </location>
</feature>
<sequence length="297" mass="32882">MRRKRKRFSLELCSLEIMPKPVVEVELAAQPFEVAAVSVDSLVASAYVVLVGKVGLILFQEHPKIPRTSSRGETKVSKKGKDRNRNTNHSRAQDSAFSYELSCPVEENSYRSGLRCTLLFLNSKDNDADPVPSPAAEEPMIQRNNGKGSSGSEMDVDASIPNSPLRANDALALVTVPSTRILLHVRPALPLFPEEEHSRLVRERVQTREIFEKELDVYYAQVDTRQASQNHEAESLSTTEGIQSKLSNEILSVCKEAALKSEIHKVSKKVTIVNGEGDTLITYGVQVAEETSQRPKA</sequence>
<dbReference type="Proteomes" id="UP000017836">
    <property type="component" value="Unassembled WGS sequence"/>
</dbReference>
<reference evidence="3" key="1">
    <citation type="journal article" date="2013" name="Science">
        <title>The Amborella genome and the evolution of flowering plants.</title>
        <authorList>
            <consortium name="Amborella Genome Project"/>
        </authorList>
    </citation>
    <scope>NUCLEOTIDE SEQUENCE [LARGE SCALE GENOMIC DNA]</scope>
</reference>
<keyword evidence="3" id="KW-1185">Reference proteome</keyword>
<feature type="compositionally biased region" description="Polar residues" evidence="1">
    <location>
        <begin position="142"/>
        <end position="152"/>
    </location>
</feature>
<dbReference type="EMBL" id="KI392290">
    <property type="protein sequence ID" value="ERN18057.1"/>
    <property type="molecule type" value="Genomic_DNA"/>
</dbReference>
<evidence type="ECO:0000256" key="1">
    <source>
        <dbReference type="SAM" id="MobiDB-lite"/>
    </source>
</evidence>
<name>U5D9G7_AMBTC</name>
<evidence type="ECO:0000313" key="2">
    <source>
        <dbReference type="EMBL" id="ERN18057.1"/>
    </source>
</evidence>
<proteinExistence type="predicted"/>
<feature type="region of interest" description="Disordered" evidence="1">
    <location>
        <begin position="67"/>
        <end position="93"/>
    </location>
</feature>
<dbReference type="Gramene" id="ERN18057">
    <property type="protein sequence ID" value="ERN18057"/>
    <property type="gene ID" value="AMTR_s00046p00208420"/>
</dbReference>
<gene>
    <name evidence="2" type="ORF">AMTR_s00046p00208420</name>
</gene>
<organism evidence="2 3">
    <name type="scientific">Amborella trichopoda</name>
    <dbReference type="NCBI Taxonomy" id="13333"/>
    <lineage>
        <taxon>Eukaryota</taxon>
        <taxon>Viridiplantae</taxon>
        <taxon>Streptophyta</taxon>
        <taxon>Embryophyta</taxon>
        <taxon>Tracheophyta</taxon>
        <taxon>Spermatophyta</taxon>
        <taxon>Magnoliopsida</taxon>
        <taxon>Amborellales</taxon>
        <taxon>Amborellaceae</taxon>
        <taxon>Amborella</taxon>
    </lineage>
</organism>
<protein>
    <submittedName>
        <fullName evidence="2">Uncharacterized protein</fullName>
    </submittedName>
</protein>
<evidence type="ECO:0000313" key="3">
    <source>
        <dbReference type="Proteomes" id="UP000017836"/>
    </source>
</evidence>
<dbReference type="AlphaFoldDB" id="U5D9G7"/>